<dbReference type="RefSeq" id="WP_133578905.1">
    <property type="nucleotide sequence ID" value="NZ_SNYJ01000002.1"/>
</dbReference>
<gene>
    <name evidence="4" type="ORF">EV213_10233</name>
</gene>
<dbReference type="Gene3D" id="3.40.630.10">
    <property type="entry name" value="Zn peptidases"/>
    <property type="match status" value="1"/>
</dbReference>
<keyword evidence="5" id="KW-1185">Reference proteome</keyword>
<keyword evidence="1 4" id="KW-0378">Hydrolase</keyword>
<evidence type="ECO:0000313" key="5">
    <source>
        <dbReference type="Proteomes" id="UP000295632"/>
    </source>
</evidence>
<feature type="domain" description="Peptidase M20 dimerisation" evidence="3">
    <location>
        <begin position="189"/>
        <end position="279"/>
    </location>
</feature>
<keyword evidence="2" id="KW-0464">Manganese</keyword>
<name>A0A4R6UB96_9BACI</name>
<dbReference type="OrthoDB" id="9776731at2"/>
<protein>
    <submittedName>
        <fullName evidence="4">Amidohydrolase</fullName>
    </submittedName>
</protein>
<dbReference type="AlphaFoldDB" id="A0A4R6UB96"/>
<dbReference type="NCBIfam" id="TIGR01891">
    <property type="entry name" value="amidohydrolases"/>
    <property type="match status" value="1"/>
</dbReference>
<dbReference type="PIRSF" id="PIRSF005962">
    <property type="entry name" value="Pept_M20D_amidohydro"/>
    <property type="match status" value="1"/>
</dbReference>
<evidence type="ECO:0000256" key="2">
    <source>
        <dbReference type="PIRSR" id="PIRSR005962-1"/>
    </source>
</evidence>
<dbReference type="GO" id="GO:0046872">
    <property type="term" value="F:metal ion binding"/>
    <property type="evidence" value="ECO:0007669"/>
    <property type="project" value="UniProtKB-KW"/>
</dbReference>
<proteinExistence type="predicted"/>
<organism evidence="4 5">
    <name type="scientific">Aureibacillus halotolerans</name>
    <dbReference type="NCBI Taxonomy" id="1508390"/>
    <lineage>
        <taxon>Bacteria</taxon>
        <taxon>Bacillati</taxon>
        <taxon>Bacillota</taxon>
        <taxon>Bacilli</taxon>
        <taxon>Bacillales</taxon>
        <taxon>Bacillaceae</taxon>
        <taxon>Aureibacillus</taxon>
    </lineage>
</organism>
<dbReference type="Gene3D" id="3.30.70.360">
    <property type="match status" value="1"/>
</dbReference>
<dbReference type="FunFam" id="3.30.70.360:FF:000001">
    <property type="entry name" value="N-acetyldiaminopimelate deacetylase"/>
    <property type="match status" value="1"/>
</dbReference>
<dbReference type="Pfam" id="PF01546">
    <property type="entry name" value="Peptidase_M20"/>
    <property type="match status" value="1"/>
</dbReference>
<dbReference type="InterPro" id="IPR036264">
    <property type="entry name" value="Bact_exopeptidase_dim_dom"/>
</dbReference>
<dbReference type="PANTHER" id="PTHR11014:SF63">
    <property type="entry name" value="METALLOPEPTIDASE, PUTATIVE (AFU_ORTHOLOGUE AFUA_6G09600)-RELATED"/>
    <property type="match status" value="1"/>
</dbReference>
<feature type="binding site" evidence="2">
    <location>
        <position position="363"/>
    </location>
    <ligand>
        <name>Mn(2+)</name>
        <dbReference type="ChEBI" id="CHEBI:29035"/>
        <label>2</label>
    </ligand>
</feature>
<keyword evidence="2" id="KW-0479">Metal-binding</keyword>
<dbReference type="Pfam" id="PF07687">
    <property type="entry name" value="M20_dimer"/>
    <property type="match status" value="1"/>
</dbReference>
<comment type="caution">
    <text evidence="4">The sequence shown here is derived from an EMBL/GenBank/DDBJ whole genome shotgun (WGS) entry which is preliminary data.</text>
</comment>
<sequence>MKTALYQTLDNKLPSMVKVRRHLHMHPELSFHETKTAAFIAQWYETLGIPYRANVGGNGIVATIKGELPGKTVALRADFDALPIQDEKKAPYSSVTDGVCHACGHDGHTSTLLHVAESFWLHKAQLQGTIVLIHQHAEELHPGGAQSMIDDGCLEGVDMIFGTHLWSLTPTGTVQYVSGPMMAAADKLDIVVQGKGGHGAQPHHAKDAIVAASQLVLQLQTVVSRNIDPLEAAVLSIGSFEARNPFNVIADRVTMSGTVRTFQPTVRNAVEEATKRICDGVARSANVHIDLTYLRSYPAVVNHDVATTYVKKAAEKVPEVTHTEQMVPVMPAEDFAYYLEHVEGAFFFTGAQPDNVDEPFPHHHPRFDFNEKALLIAAKTLTGAALDYLSTHAVK</sequence>
<dbReference type="SUPFAM" id="SSF55031">
    <property type="entry name" value="Bacterial exopeptidase dimerisation domain"/>
    <property type="match status" value="1"/>
</dbReference>
<dbReference type="PANTHER" id="PTHR11014">
    <property type="entry name" value="PEPTIDASE M20 FAMILY MEMBER"/>
    <property type="match status" value="1"/>
</dbReference>
<dbReference type="GO" id="GO:0019877">
    <property type="term" value="P:diaminopimelate biosynthetic process"/>
    <property type="evidence" value="ECO:0007669"/>
    <property type="project" value="UniProtKB-ARBA"/>
</dbReference>
<accession>A0A4R6UB96</accession>
<dbReference type="InterPro" id="IPR002933">
    <property type="entry name" value="Peptidase_M20"/>
</dbReference>
<dbReference type="GO" id="GO:0050118">
    <property type="term" value="F:N-acetyldiaminopimelate deacetylase activity"/>
    <property type="evidence" value="ECO:0007669"/>
    <property type="project" value="UniProtKB-ARBA"/>
</dbReference>
<evidence type="ECO:0000313" key="4">
    <source>
        <dbReference type="EMBL" id="TDQ42005.1"/>
    </source>
</evidence>
<evidence type="ECO:0000256" key="1">
    <source>
        <dbReference type="ARBA" id="ARBA00022801"/>
    </source>
</evidence>
<reference evidence="4 5" key="1">
    <citation type="submission" date="2019-03" db="EMBL/GenBank/DDBJ databases">
        <title>Genomic Encyclopedia of Type Strains, Phase IV (KMG-IV): sequencing the most valuable type-strain genomes for metagenomic binning, comparative biology and taxonomic classification.</title>
        <authorList>
            <person name="Goeker M."/>
        </authorList>
    </citation>
    <scope>NUCLEOTIDE SEQUENCE [LARGE SCALE GENOMIC DNA]</scope>
    <source>
        <strain evidence="4 5">DSM 28697</strain>
    </source>
</reference>
<dbReference type="SUPFAM" id="SSF53187">
    <property type="entry name" value="Zn-dependent exopeptidases"/>
    <property type="match status" value="1"/>
</dbReference>
<dbReference type="EMBL" id="SNYJ01000002">
    <property type="protein sequence ID" value="TDQ42005.1"/>
    <property type="molecule type" value="Genomic_DNA"/>
</dbReference>
<comment type="cofactor">
    <cofactor evidence="2">
        <name>Mn(2+)</name>
        <dbReference type="ChEBI" id="CHEBI:29035"/>
    </cofactor>
    <text evidence="2">The Mn(2+) ion enhances activity.</text>
</comment>
<feature type="binding site" evidence="2">
    <location>
        <position position="164"/>
    </location>
    <ligand>
        <name>Mn(2+)</name>
        <dbReference type="ChEBI" id="CHEBI:29035"/>
        <label>2</label>
    </ligand>
</feature>
<feature type="binding site" evidence="2">
    <location>
        <position position="139"/>
    </location>
    <ligand>
        <name>Mn(2+)</name>
        <dbReference type="ChEBI" id="CHEBI:29035"/>
        <label>2</label>
    </ligand>
</feature>
<dbReference type="InterPro" id="IPR017439">
    <property type="entry name" value="Amidohydrolase"/>
</dbReference>
<evidence type="ECO:0000259" key="3">
    <source>
        <dbReference type="Pfam" id="PF07687"/>
    </source>
</evidence>
<dbReference type="Proteomes" id="UP000295632">
    <property type="component" value="Unassembled WGS sequence"/>
</dbReference>
<feature type="binding site" evidence="2">
    <location>
        <position position="105"/>
    </location>
    <ligand>
        <name>Mn(2+)</name>
        <dbReference type="ChEBI" id="CHEBI:29035"/>
        <label>2</label>
    </ligand>
</feature>
<feature type="binding site" evidence="2">
    <location>
        <position position="103"/>
    </location>
    <ligand>
        <name>Mn(2+)</name>
        <dbReference type="ChEBI" id="CHEBI:29035"/>
        <label>2</label>
    </ligand>
</feature>
<dbReference type="InterPro" id="IPR011650">
    <property type="entry name" value="Peptidase_M20_dimer"/>
</dbReference>